<keyword evidence="4" id="KW-1015">Disulfide bond</keyword>
<gene>
    <name evidence="8" type="ORF">EVAR_71679_1</name>
</gene>
<evidence type="ECO:0000256" key="2">
    <source>
        <dbReference type="ARBA" id="ARBA00022525"/>
    </source>
</evidence>
<evidence type="ECO:0000256" key="4">
    <source>
        <dbReference type="ARBA" id="ARBA00023157"/>
    </source>
</evidence>
<keyword evidence="3" id="KW-0677">Repeat</keyword>
<dbReference type="InterPro" id="IPR036857">
    <property type="entry name" value="Thyroglobulin_1_sf"/>
</dbReference>
<dbReference type="Pfam" id="PF00086">
    <property type="entry name" value="Thyroglobulin_1"/>
    <property type="match status" value="1"/>
</dbReference>
<evidence type="ECO:0000256" key="3">
    <source>
        <dbReference type="ARBA" id="ARBA00022737"/>
    </source>
</evidence>
<feature type="domain" description="Thyroglobulin type-1" evidence="7">
    <location>
        <begin position="16"/>
        <end position="104"/>
    </location>
</feature>
<evidence type="ECO:0000256" key="1">
    <source>
        <dbReference type="ARBA" id="ARBA00004613"/>
    </source>
</evidence>
<dbReference type="PANTHER" id="PTHR12352:SF31">
    <property type="entry name" value="PAPILIN-LIKE PROTEIN"/>
    <property type="match status" value="1"/>
</dbReference>
<protein>
    <recommendedName>
        <fullName evidence="7">Thyroglobulin type-1 domain-containing protein</fullName>
    </recommendedName>
</protein>
<dbReference type="PANTHER" id="PTHR12352">
    <property type="entry name" value="SECRETED MODULAR CALCIUM-BINDING PROTEIN"/>
    <property type="match status" value="1"/>
</dbReference>
<dbReference type="OrthoDB" id="406800at2759"/>
<reference evidence="8 9" key="1">
    <citation type="journal article" date="2019" name="Commun. Biol.">
        <title>The bagworm genome reveals a unique fibroin gene that provides high tensile strength.</title>
        <authorList>
            <person name="Kono N."/>
            <person name="Nakamura H."/>
            <person name="Ohtoshi R."/>
            <person name="Tomita M."/>
            <person name="Numata K."/>
            <person name="Arakawa K."/>
        </authorList>
    </citation>
    <scope>NUCLEOTIDE SEQUENCE [LARGE SCALE GENOMIC DNA]</scope>
</reference>
<comment type="caution">
    <text evidence="8">The sequence shown here is derived from an EMBL/GenBank/DDBJ whole genome shotgun (WGS) entry which is preliminary data.</text>
</comment>
<dbReference type="GO" id="GO:0005615">
    <property type="term" value="C:extracellular space"/>
    <property type="evidence" value="ECO:0007669"/>
    <property type="project" value="TreeGrafter"/>
</dbReference>
<dbReference type="GO" id="GO:0005604">
    <property type="term" value="C:basement membrane"/>
    <property type="evidence" value="ECO:0007669"/>
    <property type="project" value="TreeGrafter"/>
</dbReference>
<dbReference type="GO" id="GO:0007160">
    <property type="term" value="P:cell-matrix adhesion"/>
    <property type="evidence" value="ECO:0007669"/>
    <property type="project" value="TreeGrafter"/>
</dbReference>
<proteinExistence type="predicted"/>
<accession>A0A4C1SQS4</accession>
<comment type="caution">
    <text evidence="5">Lacks conserved residue(s) required for the propagation of feature annotation.</text>
</comment>
<dbReference type="EMBL" id="BGZK01003669">
    <property type="protein sequence ID" value="GBP03550.1"/>
    <property type="molecule type" value="Genomic_DNA"/>
</dbReference>
<evidence type="ECO:0000259" key="7">
    <source>
        <dbReference type="PROSITE" id="PS51162"/>
    </source>
</evidence>
<dbReference type="PROSITE" id="PS51162">
    <property type="entry name" value="THYROGLOBULIN_1_2"/>
    <property type="match status" value="1"/>
</dbReference>
<evidence type="ECO:0000313" key="9">
    <source>
        <dbReference type="Proteomes" id="UP000299102"/>
    </source>
</evidence>
<evidence type="ECO:0000256" key="5">
    <source>
        <dbReference type="PROSITE-ProRule" id="PRU00500"/>
    </source>
</evidence>
<keyword evidence="9" id="KW-1185">Reference proteome</keyword>
<dbReference type="Proteomes" id="UP000299102">
    <property type="component" value="Unassembled WGS sequence"/>
</dbReference>
<dbReference type="InterPro" id="IPR051950">
    <property type="entry name" value="Dev_reg/Prot_inhib"/>
</dbReference>
<feature type="region of interest" description="Disordered" evidence="6">
    <location>
        <begin position="105"/>
        <end position="139"/>
    </location>
</feature>
<organism evidence="8 9">
    <name type="scientific">Eumeta variegata</name>
    <name type="common">Bagworm moth</name>
    <name type="synonym">Eumeta japonica</name>
    <dbReference type="NCBI Taxonomy" id="151549"/>
    <lineage>
        <taxon>Eukaryota</taxon>
        <taxon>Metazoa</taxon>
        <taxon>Ecdysozoa</taxon>
        <taxon>Arthropoda</taxon>
        <taxon>Hexapoda</taxon>
        <taxon>Insecta</taxon>
        <taxon>Pterygota</taxon>
        <taxon>Neoptera</taxon>
        <taxon>Endopterygota</taxon>
        <taxon>Lepidoptera</taxon>
        <taxon>Glossata</taxon>
        <taxon>Ditrysia</taxon>
        <taxon>Tineoidea</taxon>
        <taxon>Psychidae</taxon>
        <taxon>Oiketicinae</taxon>
        <taxon>Eumeta</taxon>
    </lineage>
</organism>
<evidence type="ECO:0000256" key="6">
    <source>
        <dbReference type="SAM" id="MobiDB-lite"/>
    </source>
</evidence>
<comment type="subcellular location">
    <subcellularLocation>
        <location evidence="1">Secreted</location>
    </subcellularLocation>
</comment>
<sequence>MPVDKYRLRGLTMPKMPICVPKRESLCPEGDPLRQGHSSVWFKPRCDPLTGQWSPVQCLGKQPGLNSVVGSLHQTSSPFGVCWCADKKGAPLKGTLTRDVEPKLNYRESNDAQARSVRTEDILEPLPTTTPKPPKSQSAVSDRVLEMANSLWDSKLLVDSVKPIHLKSTRCRSLAKTAPFPILCDEKGAFSPCSATKALLVCRFGRQPTGIFAHV</sequence>
<dbReference type="STRING" id="151549.A0A4C1SQS4"/>
<dbReference type="SUPFAM" id="SSF57610">
    <property type="entry name" value="Thyroglobulin type-1 domain"/>
    <property type="match status" value="1"/>
</dbReference>
<dbReference type="InterPro" id="IPR000716">
    <property type="entry name" value="Thyroglobulin_1"/>
</dbReference>
<keyword evidence="2" id="KW-0964">Secreted</keyword>
<name>A0A4C1SQS4_EUMVA</name>
<dbReference type="AlphaFoldDB" id="A0A4C1SQS4"/>
<dbReference type="Gene3D" id="4.10.800.10">
    <property type="entry name" value="Thyroglobulin type-1"/>
    <property type="match status" value="1"/>
</dbReference>
<evidence type="ECO:0000313" key="8">
    <source>
        <dbReference type="EMBL" id="GBP03550.1"/>
    </source>
</evidence>